<dbReference type="EMBL" id="MPDM01000005">
    <property type="protein sequence ID" value="OKL48774.1"/>
    <property type="molecule type" value="Genomic_DNA"/>
</dbReference>
<feature type="region of interest" description="Disordered" evidence="8">
    <location>
        <begin position="1"/>
        <end position="31"/>
    </location>
</feature>
<sequence length="249" mass="27865">MDQTEVELEPTLDAPEEADATAETEASDNAPVDAEQALAKHMREYQTALRLQPGDWYVIHSYSGHERKVKANLEQRAESLGMAEFIHEVVVPMEEVVEMKNAQRKKITRVRMPGYVMVRMNLDDDNQVLRLVKDTPAVTGFVGDSRLKSREDQIPTPLSIPEAYEMLAPSEEQRFMRELEAEAVNTPAPVVKVEYEIGESVMVTAGPFLGQTATVADVMPEAKKLVVTLTLFGRDTQTELLMSDVSKED</sequence>
<evidence type="ECO:0000313" key="11">
    <source>
        <dbReference type="EMBL" id="OKL48774.1"/>
    </source>
</evidence>
<dbReference type="InterPro" id="IPR006645">
    <property type="entry name" value="NGN-like_dom"/>
</dbReference>
<dbReference type="PANTHER" id="PTHR30265:SF2">
    <property type="entry name" value="TRANSCRIPTION TERMINATION_ANTITERMINATION PROTEIN NUSG"/>
    <property type="match status" value="1"/>
</dbReference>
<organism evidence="11 12">
    <name type="scientific">Boudabousia marimammalium</name>
    <dbReference type="NCBI Taxonomy" id="156892"/>
    <lineage>
        <taxon>Bacteria</taxon>
        <taxon>Bacillati</taxon>
        <taxon>Actinomycetota</taxon>
        <taxon>Actinomycetes</taxon>
        <taxon>Actinomycetales</taxon>
        <taxon>Actinomycetaceae</taxon>
        <taxon>Boudabousia</taxon>
    </lineage>
</organism>
<name>A0A1Q5PMJ7_9ACTO</name>
<comment type="similarity">
    <text evidence="5 7">Belongs to the NusG family.</text>
</comment>
<keyword evidence="2 5" id="KW-0889">Transcription antitermination</keyword>
<evidence type="ECO:0000313" key="12">
    <source>
        <dbReference type="Proteomes" id="UP000186465"/>
    </source>
</evidence>
<dbReference type="Proteomes" id="UP000186465">
    <property type="component" value="Unassembled WGS sequence"/>
</dbReference>
<dbReference type="InterPro" id="IPR043425">
    <property type="entry name" value="NusG-like"/>
</dbReference>
<accession>A0A1Q5PMJ7</accession>
<feature type="domain" description="KOW" evidence="10">
    <location>
        <begin position="194"/>
        <end position="221"/>
    </location>
</feature>
<dbReference type="GO" id="GO:0006353">
    <property type="term" value="P:DNA-templated transcription termination"/>
    <property type="evidence" value="ECO:0007669"/>
    <property type="project" value="UniProtKB-UniRule"/>
</dbReference>
<dbReference type="SMART" id="SM00739">
    <property type="entry name" value="KOW"/>
    <property type="match status" value="1"/>
</dbReference>
<dbReference type="HAMAP" id="MF_00948">
    <property type="entry name" value="NusG"/>
    <property type="match status" value="1"/>
</dbReference>
<evidence type="ECO:0000256" key="5">
    <source>
        <dbReference type="HAMAP-Rule" id="MF_00948"/>
    </source>
</evidence>
<evidence type="ECO:0000256" key="3">
    <source>
        <dbReference type="ARBA" id="ARBA00023015"/>
    </source>
</evidence>
<protein>
    <recommendedName>
        <fullName evidence="5 6">Transcription termination/antitermination protein NusG</fullName>
    </recommendedName>
</protein>
<comment type="function">
    <text evidence="5 7">Participates in transcription elongation, termination and antitermination.</text>
</comment>
<dbReference type="InterPro" id="IPR014722">
    <property type="entry name" value="Rib_uL2_dom2"/>
</dbReference>
<evidence type="ECO:0000256" key="4">
    <source>
        <dbReference type="ARBA" id="ARBA00023163"/>
    </source>
</evidence>
<evidence type="ECO:0000256" key="8">
    <source>
        <dbReference type="SAM" id="MobiDB-lite"/>
    </source>
</evidence>
<dbReference type="AlphaFoldDB" id="A0A1Q5PMJ7"/>
<dbReference type="InterPro" id="IPR036735">
    <property type="entry name" value="NGN_dom_sf"/>
</dbReference>
<evidence type="ECO:0000256" key="1">
    <source>
        <dbReference type="ARBA" id="ARBA00022472"/>
    </source>
</evidence>
<keyword evidence="3 5" id="KW-0805">Transcription regulation</keyword>
<keyword evidence="1 5" id="KW-0806">Transcription termination</keyword>
<dbReference type="InterPro" id="IPR005824">
    <property type="entry name" value="KOW"/>
</dbReference>
<dbReference type="SMART" id="SM00738">
    <property type="entry name" value="NGN"/>
    <property type="match status" value="1"/>
</dbReference>
<dbReference type="Gene3D" id="3.30.70.940">
    <property type="entry name" value="NusG, N-terminal domain"/>
    <property type="match status" value="1"/>
</dbReference>
<comment type="caution">
    <text evidence="11">The sequence shown here is derived from an EMBL/GenBank/DDBJ whole genome shotgun (WGS) entry which is preliminary data.</text>
</comment>
<dbReference type="GO" id="GO:0005829">
    <property type="term" value="C:cytosol"/>
    <property type="evidence" value="ECO:0007669"/>
    <property type="project" value="TreeGrafter"/>
</dbReference>
<dbReference type="InterPro" id="IPR047050">
    <property type="entry name" value="NGN"/>
</dbReference>
<dbReference type="Gene3D" id="2.30.30.30">
    <property type="match status" value="1"/>
</dbReference>
<proteinExistence type="inferred from homology"/>
<evidence type="ECO:0000259" key="9">
    <source>
        <dbReference type="SMART" id="SM00738"/>
    </source>
</evidence>
<dbReference type="STRING" id="156892.BM477_06075"/>
<dbReference type="SUPFAM" id="SSF82679">
    <property type="entry name" value="N-utilization substance G protein NusG, N-terminal domain"/>
    <property type="match status" value="1"/>
</dbReference>
<dbReference type="InterPro" id="IPR001062">
    <property type="entry name" value="Transcrpt_antiterm_NusG"/>
</dbReference>
<dbReference type="GO" id="GO:0032784">
    <property type="term" value="P:regulation of DNA-templated transcription elongation"/>
    <property type="evidence" value="ECO:0007669"/>
    <property type="project" value="InterPro"/>
</dbReference>
<dbReference type="Pfam" id="PF02357">
    <property type="entry name" value="NusG"/>
    <property type="match status" value="1"/>
</dbReference>
<dbReference type="PANTHER" id="PTHR30265">
    <property type="entry name" value="RHO-INTERACTING TRANSCRIPTION TERMINATION FACTOR NUSG"/>
    <property type="match status" value="1"/>
</dbReference>
<feature type="compositionally biased region" description="Acidic residues" evidence="8">
    <location>
        <begin position="1"/>
        <end position="26"/>
    </location>
</feature>
<evidence type="ECO:0000256" key="6">
    <source>
        <dbReference type="NCBIfam" id="TIGR00922"/>
    </source>
</evidence>
<evidence type="ECO:0000256" key="2">
    <source>
        <dbReference type="ARBA" id="ARBA00022814"/>
    </source>
</evidence>
<dbReference type="CDD" id="cd09891">
    <property type="entry name" value="NGN_Bact_1"/>
    <property type="match status" value="1"/>
</dbReference>
<feature type="domain" description="NusG-like N-terminal" evidence="9">
    <location>
        <begin position="53"/>
        <end position="170"/>
    </location>
</feature>
<evidence type="ECO:0000256" key="7">
    <source>
        <dbReference type="RuleBase" id="RU000538"/>
    </source>
</evidence>
<reference evidence="12" key="1">
    <citation type="submission" date="2016-11" db="EMBL/GenBank/DDBJ databases">
        <title>Actinomyces gypaetusis sp. nov. isolated from Gypaetus barbatus in Qinghai Tibet Plateau China.</title>
        <authorList>
            <person name="Meng X."/>
        </authorList>
    </citation>
    <scope>NUCLEOTIDE SEQUENCE [LARGE SCALE GENOMIC DNA]</scope>
    <source>
        <strain evidence="12">DSM 15383</strain>
    </source>
</reference>
<dbReference type="InterPro" id="IPR008991">
    <property type="entry name" value="Translation_prot_SH3-like_sf"/>
</dbReference>
<keyword evidence="12" id="KW-1185">Reference proteome</keyword>
<gene>
    <name evidence="5" type="primary">nusG</name>
    <name evidence="11" type="ORF">BM477_06075</name>
</gene>
<evidence type="ECO:0000259" key="10">
    <source>
        <dbReference type="SMART" id="SM00739"/>
    </source>
</evidence>
<dbReference type="PRINTS" id="PR00338">
    <property type="entry name" value="NUSGTNSCPFCT"/>
</dbReference>
<dbReference type="SUPFAM" id="SSF50104">
    <property type="entry name" value="Translation proteins SH3-like domain"/>
    <property type="match status" value="1"/>
</dbReference>
<dbReference type="NCBIfam" id="TIGR00922">
    <property type="entry name" value="nusG"/>
    <property type="match status" value="1"/>
</dbReference>
<dbReference type="GO" id="GO:0006354">
    <property type="term" value="P:DNA-templated transcription elongation"/>
    <property type="evidence" value="ECO:0007669"/>
    <property type="project" value="UniProtKB-UniRule"/>
</dbReference>
<dbReference type="CDD" id="cd06091">
    <property type="entry name" value="KOW_NusG"/>
    <property type="match status" value="1"/>
</dbReference>
<dbReference type="GO" id="GO:0031564">
    <property type="term" value="P:transcription antitermination"/>
    <property type="evidence" value="ECO:0007669"/>
    <property type="project" value="UniProtKB-UniRule"/>
</dbReference>
<keyword evidence="4 5" id="KW-0804">Transcription</keyword>